<dbReference type="SUPFAM" id="SSF89155">
    <property type="entry name" value="TorD-like"/>
    <property type="match status" value="1"/>
</dbReference>
<dbReference type="PANTHER" id="PTHR34227:SF13">
    <property type="entry name" value="TAT PROOFREADING CHAPERONE DMSD-RELATED"/>
    <property type="match status" value="1"/>
</dbReference>
<dbReference type="InterPro" id="IPR050289">
    <property type="entry name" value="TorD/DmsD_chaperones"/>
</dbReference>
<dbReference type="Pfam" id="PF02613">
    <property type="entry name" value="Nitrate_red_del"/>
    <property type="match status" value="1"/>
</dbReference>
<dbReference type="InterPro" id="IPR036411">
    <property type="entry name" value="TorD-like_sf"/>
</dbReference>
<dbReference type="Gene3D" id="1.10.3480.10">
    <property type="entry name" value="TorD-like"/>
    <property type="match status" value="1"/>
</dbReference>
<evidence type="ECO:0000313" key="2">
    <source>
        <dbReference type="EMBL" id="QIZ76295.1"/>
    </source>
</evidence>
<gene>
    <name evidence="2" type="ORF">HER31_04945</name>
</gene>
<dbReference type="PANTHER" id="PTHR34227">
    <property type="entry name" value="CHAPERONE PROTEIN YCDY"/>
    <property type="match status" value="1"/>
</dbReference>
<dbReference type="PIRSF" id="PIRSF004690">
    <property type="entry name" value="DmsD"/>
    <property type="match status" value="1"/>
</dbReference>
<dbReference type="InterPro" id="IPR020945">
    <property type="entry name" value="DMSO/NO3_reduct_chaperone"/>
</dbReference>
<dbReference type="EMBL" id="CP051180">
    <property type="protein sequence ID" value="QIZ76295.1"/>
    <property type="molecule type" value="Genomic_DNA"/>
</dbReference>
<dbReference type="Proteomes" id="UP000501602">
    <property type="component" value="Chromosome"/>
</dbReference>
<keyword evidence="3" id="KW-1185">Reference proteome</keyword>
<sequence length="206" mass="23708">MNNSQFINYASAISGILHNLYFIKPTPEFLANFREPVFLNSWPTMGSVERHNLAIELIKRSLLTMSDKEIERDYYSLFIGPGAMKAYPWGSVYTDKENLLFGATCVAYTRFLRSWQIEINLDKNQPYDHIGLMLGVISELLNNNQLTALDKLLSVHLLPWSNRLLECIDIHANSGFYRGMAMLTSELLNALARRRKLTPSRVEIYK</sequence>
<proteinExistence type="predicted"/>
<keyword evidence="1" id="KW-0143">Chaperone</keyword>
<dbReference type="KEGG" id="fes:HER31_04945"/>
<accession>A0A6H1UB55</accession>
<organism evidence="2 3">
    <name type="scientific">Ferrimonas lipolytica</name>
    <dbReference type="NCBI Taxonomy" id="2724191"/>
    <lineage>
        <taxon>Bacteria</taxon>
        <taxon>Pseudomonadati</taxon>
        <taxon>Pseudomonadota</taxon>
        <taxon>Gammaproteobacteria</taxon>
        <taxon>Alteromonadales</taxon>
        <taxon>Ferrimonadaceae</taxon>
        <taxon>Ferrimonas</taxon>
    </lineage>
</organism>
<reference evidence="2 3" key="1">
    <citation type="submission" date="2020-04" db="EMBL/GenBank/DDBJ databases">
        <title>Ferrimonas sp. S7 isolated from sea water.</title>
        <authorList>
            <person name="Bae S.S."/>
            <person name="Baek K."/>
        </authorList>
    </citation>
    <scope>NUCLEOTIDE SEQUENCE [LARGE SCALE GENOMIC DNA]</scope>
    <source>
        <strain evidence="2 3">S7</strain>
    </source>
</reference>
<evidence type="ECO:0000256" key="1">
    <source>
        <dbReference type="ARBA" id="ARBA00023186"/>
    </source>
</evidence>
<evidence type="ECO:0000313" key="3">
    <source>
        <dbReference type="Proteomes" id="UP000501602"/>
    </source>
</evidence>
<name>A0A6H1UB55_9GAMM</name>
<protein>
    <submittedName>
        <fullName evidence="2">Molecular chaperone</fullName>
    </submittedName>
</protein>
<dbReference type="RefSeq" id="WP_168659555.1">
    <property type="nucleotide sequence ID" value="NZ_CP051180.1"/>
</dbReference>
<dbReference type="InterPro" id="IPR026269">
    <property type="entry name" value="DmsD-type"/>
</dbReference>
<dbReference type="AlphaFoldDB" id="A0A6H1UB55"/>